<evidence type="ECO:0000256" key="1">
    <source>
        <dbReference type="ARBA" id="ARBA00004651"/>
    </source>
</evidence>
<comment type="subcellular location">
    <subcellularLocation>
        <location evidence="1">Cell membrane</location>
        <topology evidence="1">Multi-pass membrane protein</topology>
    </subcellularLocation>
</comment>
<feature type="transmembrane region" description="Helical" evidence="7">
    <location>
        <begin position="117"/>
        <end position="137"/>
    </location>
</feature>
<keyword evidence="5 7" id="KW-1133">Transmembrane helix</keyword>
<feature type="transmembrane region" description="Helical" evidence="7">
    <location>
        <begin position="149"/>
        <end position="169"/>
    </location>
</feature>
<feature type="transmembrane region" description="Helical" evidence="7">
    <location>
        <begin position="324"/>
        <end position="343"/>
    </location>
</feature>
<evidence type="ECO:0000259" key="8">
    <source>
        <dbReference type="PROSITE" id="PS50850"/>
    </source>
</evidence>
<dbReference type="InterPro" id="IPR001958">
    <property type="entry name" value="Tet-R_TetA/multi-R_MdtG-like"/>
</dbReference>
<evidence type="ECO:0000256" key="6">
    <source>
        <dbReference type="ARBA" id="ARBA00023136"/>
    </source>
</evidence>
<feature type="transmembrane region" description="Helical" evidence="7">
    <location>
        <begin position="352"/>
        <end position="372"/>
    </location>
</feature>
<dbReference type="OrthoDB" id="4484751at2"/>
<feature type="transmembrane region" description="Helical" evidence="7">
    <location>
        <begin position="93"/>
        <end position="111"/>
    </location>
</feature>
<keyword evidence="10" id="KW-1185">Reference proteome</keyword>
<accession>A0A1H3SFG8</accession>
<evidence type="ECO:0000256" key="3">
    <source>
        <dbReference type="ARBA" id="ARBA00022475"/>
    </source>
</evidence>
<evidence type="ECO:0000313" key="10">
    <source>
        <dbReference type="Proteomes" id="UP000199529"/>
    </source>
</evidence>
<dbReference type="Proteomes" id="UP000199529">
    <property type="component" value="Unassembled WGS sequence"/>
</dbReference>
<dbReference type="EMBL" id="FNOK01000064">
    <property type="protein sequence ID" value="SDZ36487.1"/>
    <property type="molecule type" value="Genomic_DNA"/>
</dbReference>
<dbReference type="AlphaFoldDB" id="A0A1H3SFG8"/>
<feature type="transmembrane region" description="Helical" evidence="7">
    <location>
        <begin position="413"/>
        <end position="437"/>
    </location>
</feature>
<sequence>MSVSASGGTRRPATVADPDGRPTRYWVGVLLILLLLTEQSALGFSLIAPALPQVAAEFPGSQVVWVMTAFTLSGAVASPIIGKLADRYGKKRMLVVTAAVGALGALISATAPTFEILVAGRFLAGIAFACMALGYTLIRDTFPVRLQSISISIANTGVGAVGVGSLLVAGLLIDRFGMRSVFWFAFGFCALGALLAALFVRETPIRTPARIDWLGAALVTASMFVVMFGLSRGKVWGLFDSRTLTFVAIGLVGFAIWVWWERRTPEPLIRLDLFTNPGLRYTVIAGGIAYGATTLLATLMPMLLQAPQSTSYGFGLSAPQMAGWLLPGQLAIVASGFIAGATARSLGFRNHLTLGAAAIAVAAAVLATVPSAPTVMVLIWVVFGLGCMIYAAVPNLALLALPETERAVGSSFVGVAQTMSGTLISTIGFTVLAHFVLASGPTGVVYEEAGFRGAFLVAAVAAAIGAVASLAVPRALQRRSADR</sequence>
<feature type="transmembrane region" description="Helical" evidence="7">
    <location>
        <begin position="25"/>
        <end position="51"/>
    </location>
</feature>
<evidence type="ECO:0000256" key="7">
    <source>
        <dbReference type="SAM" id="Phobius"/>
    </source>
</evidence>
<dbReference type="RefSeq" id="WP_093276496.1">
    <property type="nucleotide sequence ID" value="NZ_FNOK01000064.1"/>
</dbReference>
<reference evidence="10" key="1">
    <citation type="submission" date="2016-10" db="EMBL/GenBank/DDBJ databases">
        <authorList>
            <person name="Varghese N."/>
            <person name="Submissions S."/>
        </authorList>
    </citation>
    <scope>NUCLEOTIDE SEQUENCE [LARGE SCALE GENOMIC DNA]</scope>
    <source>
        <strain evidence="10">CGMCC 4.3530</strain>
    </source>
</reference>
<dbReference type="InterPro" id="IPR036259">
    <property type="entry name" value="MFS_trans_sf"/>
</dbReference>
<evidence type="ECO:0000256" key="5">
    <source>
        <dbReference type="ARBA" id="ARBA00022989"/>
    </source>
</evidence>
<dbReference type="InterPro" id="IPR020846">
    <property type="entry name" value="MFS_dom"/>
</dbReference>
<dbReference type="InterPro" id="IPR011701">
    <property type="entry name" value="MFS"/>
</dbReference>
<gene>
    <name evidence="9" type="ORF">SAMN05216215_106416</name>
</gene>
<dbReference type="PANTHER" id="PTHR42718:SF46">
    <property type="entry name" value="BLR6921 PROTEIN"/>
    <property type="match status" value="1"/>
</dbReference>
<feature type="transmembrane region" description="Helical" evidence="7">
    <location>
        <begin position="212"/>
        <end position="231"/>
    </location>
</feature>
<feature type="transmembrane region" description="Helical" evidence="7">
    <location>
        <begin position="181"/>
        <end position="200"/>
    </location>
</feature>
<dbReference type="Pfam" id="PF07690">
    <property type="entry name" value="MFS_1"/>
    <property type="match status" value="1"/>
</dbReference>
<dbReference type="GO" id="GO:0005886">
    <property type="term" value="C:plasma membrane"/>
    <property type="evidence" value="ECO:0007669"/>
    <property type="project" value="UniProtKB-SubCell"/>
</dbReference>
<dbReference type="PROSITE" id="PS50850">
    <property type="entry name" value="MFS"/>
    <property type="match status" value="1"/>
</dbReference>
<name>A0A1H3SFG8_9PSEU</name>
<feature type="transmembrane region" description="Helical" evidence="7">
    <location>
        <begin position="63"/>
        <end position="81"/>
    </location>
</feature>
<dbReference type="STRING" id="418495.SAMN05216215_106416"/>
<feature type="transmembrane region" description="Helical" evidence="7">
    <location>
        <begin position="281"/>
        <end position="304"/>
    </location>
</feature>
<feature type="transmembrane region" description="Helical" evidence="7">
    <location>
        <begin position="449"/>
        <end position="473"/>
    </location>
</feature>
<dbReference type="Gene3D" id="1.20.1250.20">
    <property type="entry name" value="MFS general substrate transporter like domains"/>
    <property type="match status" value="2"/>
</dbReference>
<keyword evidence="4 7" id="KW-0812">Transmembrane</keyword>
<feature type="domain" description="Major facilitator superfamily (MFS) profile" evidence="8">
    <location>
        <begin position="29"/>
        <end position="477"/>
    </location>
</feature>
<evidence type="ECO:0000313" key="9">
    <source>
        <dbReference type="EMBL" id="SDZ36487.1"/>
    </source>
</evidence>
<keyword evidence="3" id="KW-1003">Cell membrane</keyword>
<feature type="transmembrane region" description="Helical" evidence="7">
    <location>
        <begin position="378"/>
        <end position="401"/>
    </location>
</feature>
<protein>
    <submittedName>
        <fullName evidence="9">Major Facilitator Superfamily protein</fullName>
    </submittedName>
</protein>
<keyword evidence="6 7" id="KW-0472">Membrane</keyword>
<dbReference type="PRINTS" id="PR01035">
    <property type="entry name" value="TCRTETA"/>
</dbReference>
<evidence type="ECO:0000256" key="2">
    <source>
        <dbReference type="ARBA" id="ARBA00022448"/>
    </source>
</evidence>
<dbReference type="SUPFAM" id="SSF103473">
    <property type="entry name" value="MFS general substrate transporter"/>
    <property type="match status" value="1"/>
</dbReference>
<feature type="transmembrane region" description="Helical" evidence="7">
    <location>
        <begin position="243"/>
        <end position="260"/>
    </location>
</feature>
<dbReference type="PANTHER" id="PTHR42718">
    <property type="entry name" value="MAJOR FACILITATOR SUPERFAMILY MULTIDRUG TRANSPORTER MFSC"/>
    <property type="match status" value="1"/>
</dbReference>
<proteinExistence type="predicted"/>
<keyword evidence="2" id="KW-0813">Transport</keyword>
<organism evidence="9 10">
    <name type="scientific">Saccharopolyspora shandongensis</name>
    <dbReference type="NCBI Taxonomy" id="418495"/>
    <lineage>
        <taxon>Bacteria</taxon>
        <taxon>Bacillati</taxon>
        <taxon>Actinomycetota</taxon>
        <taxon>Actinomycetes</taxon>
        <taxon>Pseudonocardiales</taxon>
        <taxon>Pseudonocardiaceae</taxon>
        <taxon>Saccharopolyspora</taxon>
    </lineage>
</organism>
<dbReference type="GO" id="GO:0022857">
    <property type="term" value="F:transmembrane transporter activity"/>
    <property type="evidence" value="ECO:0007669"/>
    <property type="project" value="InterPro"/>
</dbReference>
<evidence type="ECO:0000256" key="4">
    <source>
        <dbReference type="ARBA" id="ARBA00022692"/>
    </source>
</evidence>